<feature type="compositionally biased region" description="Low complexity" evidence="1">
    <location>
        <begin position="67"/>
        <end position="77"/>
    </location>
</feature>
<feature type="compositionally biased region" description="Gly residues" evidence="1">
    <location>
        <begin position="118"/>
        <end position="127"/>
    </location>
</feature>
<proteinExistence type="predicted"/>
<name>A0ABN3PXJ6_9ACTN</name>
<gene>
    <name evidence="2" type="ORF">GCM10009863_12740</name>
</gene>
<reference evidence="2 3" key="1">
    <citation type="journal article" date="2019" name="Int. J. Syst. Evol. Microbiol.">
        <title>The Global Catalogue of Microorganisms (GCM) 10K type strain sequencing project: providing services to taxonomists for standard genome sequencing and annotation.</title>
        <authorList>
            <consortium name="The Broad Institute Genomics Platform"/>
            <consortium name="The Broad Institute Genome Sequencing Center for Infectious Disease"/>
            <person name="Wu L."/>
            <person name="Ma J."/>
        </authorList>
    </citation>
    <scope>NUCLEOTIDE SEQUENCE [LARGE SCALE GENOMIC DNA]</scope>
    <source>
        <strain evidence="2 3">JCM 16373</strain>
    </source>
</reference>
<keyword evidence="3" id="KW-1185">Reference proteome</keyword>
<accession>A0ABN3PXJ6</accession>
<dbReference type="EMBL" id="BAAARJ010000003">
    <property type="protein sequence ID" value="GAA2600883.1"/>
    <property type="molecule type" value="Genomic_DNA"/>
</dbReference>
<protein>
    <submittedName>
        <fullName evidence="2">Uncharacterized protein</fullName>
    </submittedName>
</protein>
<feature type="region of interest" description="Disordered" evidence="1">
    <location>
        <begin position="1"/>
        <end position="127"/>
    </location>
</feature>
<comment type="caution">
    <text evidence="2">The sequence shown here is derived from an EMBL/GenBank/DDBJ whole genome shotgun (WGS) entry which is preliminary data.</text>
</comment>
<evidence type="ECO:0000313" key="3">
    <source>
        <dbReference type="Proteomes" id="UP001501447"/>
    </source>
</evidence>
<feature type="compositionally biased region" description="Basic and acidic residues" evidence="1">
    <location>
        <begin position="95"/>
        <end position="106"/>
    </location>
</feature>
<dbReference type="Proteomes" id="UP001501447">
    <property type="component" value="Unassembled WGS sequence"/>
</dbReference>
<feature type="compositionally biased region" description="Gly residues" evidence="1">
    <location>
        <begin position="38"/>
        <end position="47"/>
    </location>
</feature>
<sequence>MVVAPQGEGHSFSGPARVFRSGAPLGPGPGSQVRLQPGGRGHLGHPGGDFRTDNPGGNAGTRGGTFGAATLTTAAGARPCVPADGRPPPGSGSRYKTDSVWCDRPEPSPVRGLIEGVSPGGPGLSTS</sequence>
<feature type="compositionally biased region" description="Gly residues" evidence="1">
    <location>
        <begin position="57"/>
        <end position="66"/>
    </location>
</feature>
<organism evidence="2 3">
    <name type="scientific">Streptomyces axinellae</name>
    <dbReference type="NCBI Taxonomy" id="552788"/>
    <lineage>
        <taxon>Bacteria</taxon>
        <taxon>Bacillati</taxon>
        <taxon>Actinomycetota</taxon>
        <taxon>Actinomycetes</taxon>
        <taxon>Kitasatosporales</taxon>
        <taxon>Streptomycetaceae</taxon>
        <taxon>Streptomyces</taxon>
    </lineage>
</organism>
<evidence type="ECO:0000256" key="1">
    <source>
        <dbReference type="SAM" id="MobiDB-lite"/>
    </source>
</evidence>
<evidence type="ECO:0000313" key="2">
    <source>
        <dbReference type="EMBL" id="GAA2600883.1"/>
    </source>
</evidence>